<keyword evidence="3" id="KW-1185">Reference proteome</keyword>
<feature type="compositionally biased region" description="Polar residues" evidence="1">
    <location>
        <begin position="113"/>
        <end position="130"/>
    </location>
</feature>
<sequence>MQSSTLGSSFAAFPKLSSGAVYQRNLGLPLPVPARTGMDISAVLDQKRAAANEDQRRYHQSLQMNHGSAYGMSQDSTFPHQQQSMQQPNGLQYAMMASNQHSPPLYPPYMPRQDSQSSFGDENFTQTQPKSRAAAKQFPCTLEQAEAEVSANLSTGTTRPQDSPMYTSTSESSPGHADQISPVDEASPQTELPPMAIGMQRHNSDYGYSQQLPLPQLFRPDLQQSGSRTASPLNGHHLQNYTSAPQQRPVTSYPASYGPPQPLEPPANGTASGGASPYLGGWPSPSQGTLPPPIAMDTSAYHDSGFHGPSLGLNHMGNNQHGGHHLYYASVNGIGRPQSTEPKDYGLHAHQSQVSSQVSWNPDPLDASDHRQGGFNTWRNELPERPVQAFGDHKTAFLES</sequence>
<proteinExistence type="predicted"/>
<feature type="compositionally biased region" description="Polar residues" evidence="1">
    <location>
        <begin position="222"/>
        <end position="254"/>
    </location>
</feature>
<reference evidence="2" key="1">
    <citation type="submission" date="2022-10" db="EMBL/GenBank/DDBJ databases">
        <title>Culturing micro-colonial fungi from biological soil crusts in the Mojave desert and describing Neophaeococcomyces mojavensis, and introducing the new genera and species Taxawa tesnikishii.</title>
        <authorList>
            <person name="Kurbessoian T."/>
            <person name="Stajich J.E."/>
        </authorList>
    </citation>
    <scope>NUCLEOTIDE SEQUENCE</scope>
    <source>
        <strain evidence="2">TK_41</strain>
    </source>
</reference>
<feature type="region of interest" description="Disordered" evidence="1">
    <location>
        <begin position="334"/>
        <end position="400"/>
    </location>
</feature>
<feature type="region of interest" description="Disordered" evidence="1">
    <location>
        <begin position="151"/>
        <end position="191"/>
    </location>
</feature>
<evidence type="ECO:0000313" key="2">
    <source>
        <dbReference type="EMBL" id="KAJ9614496.1"/>
    </source>
</evidence>
<dbReference type="EMBL" id="JAPDRK010000003">
    <property type="protein sequence ID" value="KAJ9614496.1"/>
    <property type="molecule type" value="Genomic_DNA"/>
</dbReference>
<feature type="compositionally biased region" description="Basic and acidic residues" evidence="1">
    <location>
        <begin position="391"/>
        <end position="400"/>
    </location>
</feature>
<feature type="region of interest" description="Disordered" evidence="1">
    <location>
        <begin position="221"/>
        <end position="301"/>
    </location>
</feature>
<dbReference type="AlphaFoldDB" id="A0AA39CMA5"/>
<gene>
    <name evidence="2" type="ORF">H2200_002633</name>
</gene>
<organism evidence="2 3">
    <name type="scientific">Cladophialophora chaetospira</name>
    <dbReference type="NCBI Taxonomy" id="386627"/>
    <lineage>
        <taxon>Eukaryota</taxon>
        <taxon>Fungi</taxon>
        <taxon>Dikarya</taxon>
        <taxon>Ascomycota</taxon>
        <taxon>Pezizomycotina</taxon>
        <taxon>Eurotiomycetes</taxon>
        <taxon>Chaetothyriomycetidae</taxon>
        <taxon>Chaetothyriales</taxon>
        <taxon>Herpotrichiellaceae</taxon>
        <taxon>Cladophialophora</taxon>
    </lineage>
</organism>
<name>A0AA39CMA5_9EURO</name>
<accession>A0AA39CMA5</accession>
<dbReference type="Proteomes" id="UP001172673">
    <property type="component" value="Unassembled WGS sequence"/>
</dbReference>
<evidence type="ECO:0000256" key="1">
    <source>
        <dbReference type="SAM" id="MobiDB-lite"/>
    </source>
</evidence>
<feature type="compositionally biased region" description="Polar residues" evidence="1">
    <location>
        <begin position="151"/>
        <end position="173"/>
    </location>
</feature>
<comment type="caution">
    <text evidence="2">The sequence shown here is derived from an EMBL/GenBank/DDBJ whole genome shotgun (WGS) entry which is preliminary data.</text>
</comment>
<evidence type="ECO:0000313" key="3">
    <source>
        <dbReference type="Proteomes" id="UP001172673"/>
    </source>
</evidence>
<feature type="region of interest" description="Disordered" evidence="1">
    <location>
        <begin position="98"/>
        <end position="137"/>
    </location>
</feature>
<protein>
    <submittedName>
        <fullName evidence="2">Uncharacterized protein</fullName>
    </submittedName>
</protein>